<proteinExistence type="predicted"/>
<comment type="caution">
    <text evidence="1">The sequence shown here is derived from an EMBL/GenBank/DDBJ whole genome shotgun (WGS) entry which is preliminary data.</text>
</comment>
<reference evidence="1" key="1">
    <citation type="submission" date="2023-10" db="EMBL/GenBank/DDBJ databases">
        <authorList>
            <person name="Hackl T."/>
        </authorList>
    </citation>
    <scope>NUCLEOTIDE SEQUENCE</scope>
</reference>
<protein>
    <submittedName>
        <fullName evidence="1">Uu.00g034300.m01.CDS01</fullName>
    </submittedName>
</protein>
<sequence>MFTFSLTGLTSASPVRCPDSKRDAILRGEIAPEYCCSYGICKNDVVVAMDRDETIQHPGSALRYNTK</sequence>
<gene>
    <name evidence="1" type="ORF">KHLLAP_LOCUS1045</name>
</gene>
<dbReference type="AlphaFoldDB" id="A0AAI8V9M8"/>
<name>A0AAI8V9M8_9PEZI</name>
<dbReference type="EMBL" id="CAUWAG010000003">
    <property type="protein sequence ID" value="CAJ2500577.1"/>
    <property type="molecule type" value="Genomic_DNA"/>
</dbReference>
<evidence type="ECO:0000313" key="2">
    <source>
        <dbReference type="Proteomes" id="UP001295740"/>
    </source>
</evidence>
<organism evidence="1 2">
    <name type="scientific">Anthostomella pinea</name>
    <dbReference type="NCBI Taxonomy" id="933095"/>
    <lineage>
        <taxon>Eukaryota</taxon>
        <taxon>Fungi</taxon>
        <taxon>Dikarya</taxon>
        <taxon>Ascomycota</taxon>
        <taxon>Pezizomycotina</taxon>
        <taxon>Sordariomycetes</taxon>
        <taxon>Xylariomycetidae</taxon>
        <taxon>Xylariales</taxon>
        <taxon>Xylariaceae</taxon>
        <taxon>Anthostomella</taxon>
    </lineage>
</organism>
<evidence type="ECO:0000313" key="1">
    <source>
        <dbReference type="EMBL" id="CAJ2500577.1"/>
    </source>
</evidence>
<keyword evidence="2" id="KW-1185">Reference proteome</keyword>
<dbReference type="Proteomes" id="UP001295740">
    <property type="component" value="Unassembled WGS sequence"/>
</dbReference>
<accession>A0AAI8V9M8</accession>